<dbReference type="Proteomes" id="UP000478148">
    <property type="component" value="Unassembled WGS sequence"/>
</dbReference>
<name>A0A6M1L5T3_9ACTN</name>
<evidence type="ECO:0000313" key="1">
    <source>
        <dbReference type="EMBL" id="NGM13074.1"/>
    </source>
</evidence>
<reference evidence="1 2" key="1">
    <citation type="submission" date="2020-02" db="EMBL/GenBank/DDBJ databases">
        <title>Draft Genome Sequence of Verrucosispora sp. Strain CWR15, Isolated from Gulf of Mexico Sponge.</title>
        <authorList>
            <person name="Kennedy S.J."/>
            <person name="Cella E."/>
            <person name="Azarian T."/>
            <person name="Baker B.J."/>
            <person name="Shaw L.N."/>
        </authorList>
    </citation>
    <scope>NUCLEOTIDE SEQUENCE [LARGE SCALE GENOMIC DNA]</scope>
    <source>
        <strain evidence="1 2">CWR15</strain>
    </source>
</reference>
<protein>
    <submittedName>
        <fullName evidence="1">Uncharacterized protein</fullName>
    </submittedName>
</protein>
<dbReference type="RefSeq" id="WP_164447012.1">
    <property type="nucleotide sequence ID" value="NZ_SAIY01000003.1"/>
</dbReference>
<gene>
    <name evidence="1" type="ORF">ENC19_10585</name>
</gene>
<keyword evidence="2" id="KW-1185">Reference proteome</keyword>
<sequence>MKLPGLLAEILRESLYMDVLDALLPLRPDAAIRYLANTVDHVTVDPDWVAVCGRALQVPEATPSGSTR</sequence>
<comment type="caution">
    <text evidence="1">The sequence shown here is derived from an EMBL/GenBank/DDBJ whole genome shotgun (WGS) entry which is preliminary data.</text>
</comment>
<evidence type="ECO:0000313" key="2">
    <source>
        <dbReference type="Proteomes" id="UP000478148"/>
    </source>
</evidence>
<proteinExistence type="predicted"/>
<accession>A0A6M1L5T3</accession>
<dbReference type="AlphaFoldDB" id="A0A6M1L5T3"/>
<organism evidence="1 2">
    <name type="scientific">Verrucosispora sioxanthis</name>
    <dbReference type="NCBI Taxonomy" id="2499994"/>
    <lineage>
        <taxon>Bacteria</taxon>
        <taxon>Bacillati</taxon>
        <taxon>Actinomycetota</taxon>
        <taxon>Actinomycetes</taxon>
        <taxon>Micromonosporales</taxon>
        <taxon>Micromonosporaceae</taxon>
        <taxon>Micromonospora</taxon>
    </lineage>
</organism>
<dbReference type="EMBL" id="SAIY01000003">
    <property type="protein sequence ID" value="NGM13074.1"/>
    <property type="molecule type" value="Genomic_DNA"/>
</dbReference>